<keyword evidence="4" id="KW-0472">Membrane</keyword>
<accession>A0A194R0Q1</accession>
<evidence type="ECO:0000256" key="4">
    <source>
        <dbReference type="SAM" id="Phobius"/>
    </source>
</evidence>
<dbReference type="InterPro" id="IPR000618">
    <property type="entry name" value="Insect_cuticle"/>
</dbReference>
<dbReference type="PROSITE" id="PS51155">
    <property type="entry name" value="CHIT_BIND_RR_2"/>
    <property type="match status" value="1"/>
</dbReference>
<dbReference type="FunCoup" id="A0A194R0Q1">
    <property type="interactions" value="35"/>
</dbReference>
<protein>
    <submittedName>
        <fullName evidence="5">Endocuticle structural glycoprotein ABD-4</fullName>
    </submittedName>
</protein>
<keyword evidence="6" id="KW-1185">Reference proteome</keyword>
<reference evidence="5 6" key="1">
    <citation type="journal article" date="2015" name="Nat. Commun.">
        <title>Outbred genome sequencing and CRISPR/Cas9 gene editing in butterflies.</title>
        <authorList>
            <person name="Li X."/>
            <person name="Fan D."/>
            <person name="Zhang W."/>
            <person name="Liu G."/>
            <person name="Zhang L."/>
            <person name="Zhao L."/>
            <person name="Fang X."/>
            <person name="Chen L."/>
            <person name="Dong Y."/>
            <person name="Chen Y."/>
            <person name="Ding Y."/>
            <person name="Zhao R."/>
            <person name="Feng M."/>
            <person name="Zhu Y."/>
            <person name="Feng Y."/>
            <person name="Jiang X."/>
            <person name="Zhu D."/>
            <person name="Xiang H."/>
            <person name="Feng X."/>
            <person name="Li S."/>
            <person name="Wang J."/>
            <person name="Zhang G."/>
            <person name="Kronforst M.R."/>
            <person name="Wang W."/>
        </authorList>
    </citation>
    <scope>NUCLEOTIDE SEQUENCE [LARGE SCALE GENOMIC DNA]</scope>
    <source>
        <strain evidence="5">Ya'a_city_454_Pm</strain>
        <tissue evidence="5">Whole body</tissue>
    </source>
</reference>
<keyword evidence="1 3" id="KW-0193">Cuticle</keyword>
<gene>
    <name evidence="5" type="ORF">RR48_15012</name>
</gene>
<feature type="transmembrane region" description="Helical" evidence="4">
    <location>
        <begin position="56"/>
        <end position="73"/>
    </location>
</feature>
<sequence length="188" mass="20501">MAKYNPAHTPPTNATWDITSLQQLQSFKCQFSQIIIMMRNDSAKGTRTVQRKIMQCARVLLICAFLALAAAAPQQPEKVIAILKQDFDQQPDGSYVYNYETENGIKAEETGTLKKASGPDSNDVIVAQGGFSYTAPDGTVINLNYIADDENGFKPEGEHLPTPPPIPPAIQKALDYLATLPPPPPSRA</sequence>
<keyword evidence="4" id="KW-0812">Transmembrane</keyword>
<keyword evidence="4" id="KW-1133">Transmembrane helix</keyword>
<dbReference type="Pfam" id="PF00379">
    <property type="entry name" value="Chitin_bind_4"/>
    <property type="match status" value="1"/>
</dbReference>
<name>A0A194R0Q1_PAPMA</name>
<dbReference type="GO" id="GO:0008010">
    <property type="term" value="F:structural constituent of chitin-based larval cuticle"/>
    <property type="evidence" value="ECO:0007669"/>
    <property type="project" value="TreeGrafter"/>
</dbReference>
<evidence type="ECO:0000313" key="5">
    <source>
        <dbReference type="EMBL" id="KPJ11373.1"/>
    </source>
</evidence>
<dbReference type="InParanoid" id="A0A194R0Q1"/>
<dbReference type="PROSITE" id="PS00233">
    <property type="entry name" value="CHIT_BIND_RR_1"/>
    <property type="match status" value="1"/>
</dbReference>
<dbReference type="STRING" id="76193.A0A194R0Q1"/>
<dbReference type="Proteomes" id="UP000053240">
    <property type="component" value="Unassembled WGS sequence"/>
</dbReference>
<dbReference type="PRINTS" id="PR00947">
    <property type="entry name" value="CUTICLE"/>
</dbReference>
<evidence type="ECO:0000313" key="6">
    <source>
        <dbReference type="Proteomes" id="UP000053240"/>
    </source>
</evidence>
<dbReference type="GO" id="GO:0062129">
    <property type="term" value="C:chitin-based extracellular matrix"/>
    <property type="evidence" value="ECO:0007669"/>
    <property type="project" value="TreeGrafter"/>
</dbReference>
<dbReference type="AlphaFoldDB" id="A0A194R0Q1"/>
<evidence type="ECO:0000256" key="1">
    <source>
        <dbReference type="ARBA" id="ARBA00022460"/>
    </source>
</evidence>
<evidence type="ECO:0000256" key="2">
    <source>
        <dbReference type="ARBA" id="ARBA00022729"/>
    </source>
</evidence>
<dbReference type="PANTHER" id="PTHR10380:SF217">
    <property type="entry name" value="CUTICULAR PROTEIN 49AE"/>
    <property type="match status" value="1"/>
</dbReference>
<keyword evidence="2" id="KW-0732">Signal</keyword>
<dbReference type="EMBL" id="KQ460883">
    <property type="protein sequence ID" value="KPJ11373.1"/>
    <property type="molecule type" value="Genomic_DNA"/>
</dbReference>
<organism evidence="5 6">
    <name type="scientific">Papilio machaon</name>
    <name type="common">Old World swallowtail butterfly</name>
    <dbReference type="NCBI Taxonomy" id="76193"/>
    <lineage>
        <taxon>Eukaryota</taxon>
        <taxon>Metazoa</taxon>
        <taxon>Ecdysozoa</taxon>
        <taxon>Arthropoda</taxon>
        <taxon>Hexapoda</taxon>
        <taxon>Insecta</taxon>
        <taxon>Pterygota</taxon>
        <taxon>Neoptera</taxon>
        <taxon>Endopterygota</taxon>
        <taxon>Lepidoptera</taxon>
        <taxon>Glossata</taxon>
        <taxon>Ditrysia</taxon>
        <taxon>Papilionoidea</taxon>
        <taxon>Papilionidae</taxon>
        <taxon>Papilioninae</taxon>
        <taxon>Papilio</taxon>
    </lineage>
</organism>
<evidence type="ECO:0000256" key="3">
    <source>
        <dbReference type="PROSITE-ProRule" id="PRU00497"/>
    </source>
</evidence>
<proteinExistence type="predicted"/>
<dbReference type="InterPro" id="IPR050468">
    <property type="entry name" value="Cuticle_Struct_Prot"/>
</dbReference>
<dbReference type="InterPro" id="IPR031311">
    <property type="entry name" value="CHIT_BIND_RR_consensus"/>
</dbReference>
<dbReference type="PANTHER" id="PTHR10380">
    <property type="entry name" value="CUTICLE PROTEIN"/>
    <property type="match status" value="1"/>
</dbReference>